<keyword evidence="1" id="KW-0472">Membrane</keyword>
<proteinExistence type="predicted"/>
<protein>
    <submittedName>
        <fullName evidence="2">Uncharacterized protein</fullName>
    </submittedName>
</protein>
<reference evidence="3" key="1">
    <citation type="submission" date="2013-02" db="EMBL/GenBank/DDBJ databases">
        <title>The complete genome sequence of Corynebacterium casei LMG S-19264 (=DSM 44701).</title>
        <authorList>
            <person name="Ruckert C."/>
            <person name="Albersmeier A."/>
            <person name="Kalinowski J."/>
        </authorList>
    </citation>
    <scope>NUCLEOTIDE SEQUENCE [LARGE SCALE GENOMIC DNA]</scope>
    <source>
        <strain evidence="3">LMG S-19264</strain>
    </source>
</reference>
<accession>A0ABM5PMB7</accession>
<keyword evidence="3" id="KW-1185">Reference proteome</keyword>
<evidence type="ECO:0000313" key="2">
    <source>
        <dbReference type="EMBL" id="AHI19018.1"/>
    </source>
</evidence>
<dbReference type="GeneID" id="82876630"/>
<dbReference type="Proteomes" id="UP000019226">
    <property type="component" value="Chromosome"/>
</dbReference>
<gene>
    <name evidence="2" type="ORF">CCASEI_02165</name>
</gene>
<keyword evidence="1" id="KW-1133">Transmembrane helix</keyword>
<dbReference type="EMBL" id="CP004350">
    <property type="protein sequence ID" value="AHI19018.1"/>
    <property type="molecule type" value="Genomic_DNA"/>
</dbReference>
<name>A0ABM5PMB7_9CORY</name>
<keyword evidence="1" id="KW-0812">Transmembrane</keyword>
<feature type="transmembrane region" description="Helical" evidence="1">
    <location>
        <begin position="12"/>
        <end position="34"/>
    </location>
</feature>
<evidence type="ECO:0000313" key="3">
    <source>
        <dbReference type="Proteomes" id="UP000019226"/>
    </source>
</evidence>
<sequence length="95" mass="10448">MVLWETTTNRGGSFFILGIAGTWMIATTGARWAIGPIGEDPYAERVGIGIENTSNRSFTPLLAQVEELVHHEDVRDANLDLLAAFAEFDKRQAAK</sequence>
<dbReference type="RefSeq" id="WP_139017045.1">
    <property type="nucleotide sequence ID" value="NZ_CP004350.1"/>
</dbReference>
<organism evidence="2 3">
    <name type="scientific">Corynebacterium casei LMG S-19264</name>
    <dbReference type="NCBI Taxonomy" id="1285583"/>
    <lineage>
        <taxon>Bacteria</taxon>
        <taxon>Bacillati</taxon>
        <taxon>Actinomycetota</taxon>
        <taxon>Actinomycetes</taxon>
        <taxon>Mycobacteriales</taxon>
        <taxon>Corynebacteriaceae</taxon>
        <taxon>Corynebacterium</taxon>
    </lineage>
</organism>
<evidence type="ECO:0000256" key="1">
    <source>
        <dbReference type="SAM" id="Phobius"/>
    </source>
</evidence>